<feature type="compositionally biased region" description="Polar residues" evidence="8">
    <location>
        <begin position="61"/>
        <end position="80"/>
    </location>
</feature>
<dbReference type="SMART" id="SM00490">
    <property type="entry name" value="HELICc"/>
    <property type="match status" value="1"/>
</dbReference>
<dbReference type="CDD" id="cd18787">
    <property type="entry name" value="SF2_C_DEAD"/>
    <property type="match status" value="1"/>
</dbReference>
<dbReference type="Pfam" id="PF00270">
    <property type="entry name" value="DEAD"/>
    <property type="match status" value="1"/>
</dbReference>
<evidence type="ECO:0000256" key="8">
    <source>
        <dbReference type="SAM" id="MobiDB-lite"/>
    </source>
</evidence>
<feature type="region of interest" description="Disordered" evidence="8">
    <location>
        <begin position="678"/>
        <end position="718"/>
    </location>
</feature>
<dbReference type="InterPro" id="IPR014014">
    <property type="entry name" value="RNA_helicase_DEAD_Q_motif"/>
</dbReference>
<comment type="similarity">
    <text evidence="7">Belongs to the DEAD box helicase family.</text>
</comment>
<dbReference type="EC" id="3.6.4.13" evidence="1"/>
<dbReference type="PROSITE" id="PS51192">
    <property type="entry name" value="HELICASE_ATP_BIND_1"/>
    <property type="match status" value="1"/>
</dbReference>
<keyword evidence="2 7" id="KW-0547">Nucleotide-binding</keyword>
<feature type="compositionally biased region" description="Gly residues" evidence="8">
    <location>
        <begin position="129"/>
        <end position="138"/>
    </location>
</feature>
<dbReference type="InterPro" id="IPR027417">
    <property type="entry name" value="P-loop_NTPase"/>
</dbReference>
<dbReference type="FunFam" id="3.40.50.300:FF:000079">
    <property type="entry name" value="probable ATP-dependent RNA helicase DDX17"/>
    <property type="match status" value="1"/>
</dbReference>
<dbReference type="CDD" id="cd17966">
    <property type="entry name" value="DEADc_DDX5_DDX17"/>
    <property type="match status" value="1"/>
</dbReference>
<keyword evidence="5 7" id="KW-0067">ATP-binding</keyword>
<dbReference type="GO" id="GO:0016787">
    <property type="term" value="F:hydrolase activity"/>
    <property type="evidence" value="ECO:0007669"/>
    <property type="project" value="UniProtKB-KW"/>
</dbReference>
<dbReference type="InterPro" id="IPR014001">
    <property type="entry name" value="Helicase_ATP-bd"/>
</dbReference>
<dbReference type="GO" id="GO:0003724">
    <property type="term" value="F:RNA helicase activity"/>
    <property type="evidence" value="ECO:0007669"/>
    <property type="project" value="UniProtKB-EC"/>
</dbReference>
<dbReference type="EMBL" id="OVEO01000003">
    <property type="protein sequence ID" value="SPQ94783.1"/>
    <property type="molecule type" value="Genomic_DNA"/>
</dbReference>
<evidence type="ECO:0000313" key="13">
    <source>
        <dbReference type="Proteomes" id="UP000290189"/>
    </source>
</evidence>
<dbReference type="SMART" id="SM00487">
    <property type="entry name" value="DEXDc"/>
    <property type="match status" value="1"/>
</dbReference>
<evidence type="ECO:0000259" key="11">
    <source>
        <dbReference type="PROSITE" id="PS51195"/>
    </source>
</evidence>
<sequence length="718" mass="76367">MSWDDQETSGPAWGSGGGWGDSGSSSAAPAAPASSGGWGSSSPAAVATKSSPVEGAGSGWGQDSRQQNPSRDSKPPQQKASGGWGDNDNNAASPSGGWGGNDSAPAKNTPASGGGGGWGSESAQPAPSSGGGGGGGWGNESHAPKPAPRARSPPRDRSERESGLPQGDSWGAADNNNNNDNNGSSQQFGGDDDFGGIDPDALQDVNGFGAPSRQLEDIGVRSRDMEDLGKNLHDIDWSQFSLTEFKKDFYVEHPTVTARSQEEINAFREKFNINLRGRGIPRPVTSFEEANFPEYIMDMVANAGFKEPTPIQMQGWPMALSGRDVVGVAKTGSGKTLAFILPAVVHINAQPLLEPGDGPIALVLCPTRELAMQTNDECNKFGHTTKIKHACIYGGQPKSFQARSLQSGVEICIATPGRLIDFLDSGVTNLRRVTYLVLDEADRMLDMGFEKQLSQIVSQIRPDRQTLLWSATWPPEVQQIAADFTDDAIQVTIGSNELTLNEDITHFIICCEPRERTSKLRNVLSDPEFANAKVLIFTGTKRSADELTLWLRRNRFAALAIHGDKTQSERDWVIRRFKSGEARVMVATDVASRGLDIKDVGLVVNFDMPNGMEDYIHRTGRTGRAGQKGTAVSMFVPDNNRMAKELVKFLKQVGASVPNGLLEAAAFGGDSRRSGIRYGQGVGRRGRAQVAGSSSNSVPLGGGGDGGFGDGGFGEGGW</sequence>
<dbReference type="Gene3D" id="3.40.50.300">
    <property type="entry name" value="P-loop containing nucleotide triphosphate hydrolases"/>
    <property type="match status" value="2"/>
</dbReference>
<keyword evidence="3 7" id="KW-0378">Hydrolase</keyword>
<feature type="compositionally biased region" description="Basic and acidic residues" evidence="8">
    <location>
        <begin position="153"/>
        <end position="162"/>
    </location>
</feature>
<feature type="compositionally biased region" description="Gly residues" evidence="8">
    <location>
        <begin position="700"/>
        <end position="718"/>
    </location>
</feature>
<evidence type="ECO:0000256" key="6">
    <source>
        <dbReference type="PROSITE-ProRule" id="PRU00552"/>
    </source>
</evidence>
<feature type="compositionally biased region" description="Low complexity" evidence="8">
    <location>
        <begin position="174"/>
        <end position="189"/>
    </location>
</feature>
<geneLocation type="mitochondrion" evidence="12"/>
<keyword evidence="12" id="KW-0496">Mitochondrion</keyword>
<dbReference type="FunFam" id="3.40.50.300:FF:000008">
    <property type="entry name" value="ATP-dependent RNA helicase RhlB"/>
    <property type="match status" value="1"/>
</dbReference>
<feature type="domain" description="Helicase ATP-binding" evidence="9">
    <location>
        <begin position="316"/>
        <end position="491"/>
    </location>
</feature>
<evidence type="ECO:0000259" key="10">
    <source>
        <dbReference type="PROSITE" id="PS51194"/>
    </source>
</evidence>
<dbReference type="InterPro" id="IPR001650">
    <property type="entry name" value="Helicase_C-like"/>
</dbReference>
<organism evidence="12 13">
    <name type="scientific">Plasmodiophora brassicae</name>
    <name type="common">Clubroot disease agent</name>
    <dbReference type="NCBI Taxonomy" id="37360"/>
    <lineage>
        <taxon>Eukaryota</taxon>
        <taxon>Sar</taxon>
        <taxon>Rhizaria</taxon>
        <taxon>Endomyxa</taxon>
        <taxon>Phytomyxea</taxon>
        <taxon>Plasmodiophorida</taxon>
        <taxon>Plasmodiophoridae</taxon>
        <taxon>Plasmodiophora</taxon>
    </lineage>
</organism>
<dbReference type="InterPro" id="IPR011545">
    <property type="entry name" value="DEAD/DEAH_box_helicase_dom"/>
</dbReference>
<feature type="domain" description="Helicase C-terminal" evidence="10">
    <location>
        <begin position="519"/>
        <end position="665"/>
    </location>
</feature>
<dbReference type="Proteomes" id="UP000290189">
    <property type="component" value="Unassembled WGS sequence"/>
</dbReference>
<gene>
    <name evidence="12" type="ORF">PLBR_LOCUS1998</name>
</gene>
<feature type="short sequence motif" description="Q motif" evidence="6">
    <location>
        <begin position="285"/>
        <end position="313"/>
    </location>
</feature>
<proteinExistence type="inferred from homology"/>
<evidence type="ECO:0000259" key="9">
    <source>
        <dbReference type="PROSITE" id="PS51192"/>
    </source>
</evidence>
<dbReference type="Pfam" id="PF00271">
    <property type="entry name" value="Helicase_C"/>
    <property type="match status" value="1"/>
</dbReference>
<evidence type="ECO:0000256" key="7">
    <source>
        <dbReference type="RuleBase" id="RU000492"/>
    </source>
</evidence>
<keyword evidence="4 7" id="KW-0347">Helicase</keyword>
<dbReference type="GO" id="GO:0003676">
    <property type="term" value="F:nucleic acid binding"/>
    <property type="evidence" value="ECO:0007669"/>
    <property type="project" value="InterPro"/>
</dbReference>
<feature type="domain" description="DEAD-box RNA helicase Q" evidence="11">
    <location>
        <begin position="285"/>
        <end position="313"/>
    </location>
</feature>
<evidence type="ECO:0000256" key="5">
    <source>
        <dbReference type="ARBA" id="ARBA00022840"/>
    </source>
</evidence>
<evidence type="ECO:0000256" key="3">
    <source>
        <dbReference type="ARBA" id="ARBA00022801"/>
    </source>
</evidence>
<feature type="region of interest" description="Disordered" evidence="8">
    <location>
        <begin position="1"/>
        <end position="213"/>
    </location>
</feature>
<evidence type="ECO:0000256" key="4">
    <source>
        <dbReference type="ARBA" id="ARBA00022806"/>
    </source>
</evidence>
<dbReference type="PROSITE" id="PS51194">
    <property type="entry name" value="HELICASE_CTER"/>
    <property type="match status" value="1"/>
</dbReference>
<feature type="compositionally biased region" description="Low complexity" evidence="8">
    <location>
        <begin position="22"/>
        <end position="45"/>
    </location>
</feature>
<accession>A0A3P3Y3P7</accession>
<evidence type="ECO:0000313" key="12">
    <source>
        <dbReference type="EMBL" id="SPQ94783.1"/>
    </source>
</evidence>
<evidence type="ECO:0000256" key="2">
    <source>
        <dbReference type="ARBA" id="ARBA00022741"/>
    </source>
</evidence>
<dbReference type="AlphaFoldDB" id="A0A3P3Y3P7"/>
<dbReference type="PROSITE" id="PS00039">
    <property type="entry name" value="DEAD_ATP_HELICASE"/>
    <property type="match status" value="1"/>
</dbReference>
<dbReference type="SUPFAM" id="SSF52540">
    <property type="entry name" value="P-loop containing nucleoside triphosphate hydrolases"/>
    <property type="match status" value="1"/>
</dbReference>
<dbReference type="PANTHER" id="PTHR47958">
    <property type="entry name" value="ATP-DEPENDENT RNA HELICASE DBP3"/>
    <property type="match status" value="1"/>
</dbReference>
<dbReference type="InterPro" id="IPR000629">
    <property type="entry name" value="RNA-helicase_DEAD-box_CS"/>
</dbReference>
<name>A0A3P3Y3P7_PLABS</name>
<dbReference type="GO" id="GO:0005524">
    <property type="term" value="F:ATP binding"/>
    <property type="evidence" value="ECO:0007669"/>
    <property type="project" value="UniProtKB-KW"/>
</dbReference>
<protein>
    <recommendedName>
        <fullName evidence="1">RNA helicase</fullName>
        <ecNumber evidence="1">3.6.4.13</ecNumber>
    </recommendedName>
</protein>
<reference evidence="12 13" key="1">
    <citation type="submission" date="2018-03" db="EMBL/GenBank/DDBJ databases">
        <authorList>
            <person name="Fogelqvist J."/>
        </authorList>
    </citation>
    <scope>NUCLEOTIDE SEQUENCE [LARGE SCALE GENOMIC DNA]</scope>
</reference>
<dbReference type="PROSITE" id="PS51195">
    <property type="entry name" value="Q_MOTIF"/>
    <property type="match status" value="1"/>
</dbReference>
<evidence type="ECO:0000256" key="1">
    <source>
        <dbReference type="ARBA" id="ARBA00012552"/>
    </source>
</evidence>